<protein>
    <submittedName>
        <fullName evidence="2">Uncharacterized protein</fullName>
    </submittedName>
</protein>
<gene>
    <name evidence="2" type="ORF">ACFOOT_04515</name>
</gene>
<dbReference type="RefSeq" id="WP_191323024.1">
    <property type="nucleotide sequence ID" value="NZ_BMZP01000003.1"/>
</dbReference>
<accession>A0ABV7UZU4</accession>
<organism evidence="2 3">
    <name type="scientific">Novosphingobium pokkalii</name>
    <dbReference type="NCBI Taxonomy" id="1770194"/>
    <lineage>
        <taxon>Bacteria</taxon>
        <taxon>Pseudomonadati</taxon>
        <taxon>Pseudomonadota</taxon>
        <taxon>Alphaproteobacteria</taxon>
        <taxon>Sphingomonadales</taxon>
        <taxon>Sphingomonadaceae</taxon>
        <taxon>Novosphingobium</taxon>
    </lineage>
</organism>
<evidence type="ECO:0000313" key="2">
    <source>
        <dbReference type="EMBL" id="MFC3670679.1"/>
    </source>
</evidence>
<reference evidence="3" key="1">
    <citation type="journal article" date="2019" name="Int. J. Syst. Evol. Microbiol.">
        <title>The Global Catalogue of Microorganisms (GCM) 10K type strain sequencing project: providing services to taxonomists for standard genome sequencing and annotation.</title>
        <authorList>
            <consortium name="The Broad Institute Genomics Platform"/>
            <consortium name="The Broad Institute Genome Sequencing Center for Infectious Disease"/>
            <person name="Wu L."/>
            <person name="Ma J."/>
        </authorList>
    </citation>
    <scope>NUCLEOTIDE SEQUENCE [LARGE SCALE GENOMIC DNA]</scope>
    <source>
        <strain evidence="3">KCTC 42224</strain>
    </source>
</reference>
<name>A0ABV7UZU4_9SPHN</name>
<feature type="transmembrane region" description="Helical" evidence="1">
    <location>
        <begin position="39"/>
        <end position="59"/>
    </location>
</feature>
<proteinExistence type="predicted"/>
<evidence type="ECO:0000313" key="3">
    <source>
        <dbReference type="Proteomes" id="UP001595683"/>
    </source>
</evidence>
<keyword evidence="1" id="KW-0812">Transmembrane</keyword>
<dbReference type="Proteomes" id="UP001595683">
    <property type="component" value="Unassembled WGS sequence"/>
</dbReference>
<comment type="caution">
    <text evidence="2">The sequence shown here is derived from an EMBL/GenBank/DDBJ whole genome shotgun (WGS) entry which is preliminary data.</text>
</comment>
<sequence>MWEIIFKFLALSFVAFTSIGLINPKWIRDKKTGKIPKRSEIAAGGILLAIISMGLANYLTAKVEPNDPNVPQKANPKVVASQAKDDEIEPWLKTESIVTFPKGGIACLNEEDLKQTMLLGLSGHETKMNSYFDPSNEDGPRCIMLSHSKRYKVIDAQANSHDIPDALILEIVGEDVNAADKGAFTLTLDKSMVHVENN</sequence>
<evidence type="ECO:0000256" key="1">
    <source>
        <dbReference type="SAM" id="Phobius"/>
    </source>
</evidence>
<dbReference type="EMBL" id="JBHRYE010000007">
    <property type="protein sequence ID" value="MFC3670679.1"/>
    <property type="molecule type" value="Genomic_DNA"/>
</dbReference>
<keyword evidence="1" id="KW-1133">Transmembrane helix</keyword>
<feature type="transmembrane region" description="Helical" evidence="1">
    <location>
        <begin position="6"/>
        <end position="27"/>
    </location>
</feature>
<keyword evidence="1" id="KW-0472">Membrane</keyword>
<keyword evidence="3" id="KW-1185">Reference proteome</keyword>